<evidence type="ECO:0000313" key="1">
    <source>
        <dbReference type="EMBL" id="MDR7153281.1"/>
    </source>
</evidence>
<reference evidence="1 2" key="1">
    <citation type="submission" date="2023-07" db="EMBL/GenBank/DDBJ databases">
        <title>Sorghum-associated microbial communities from plants grown in Nebraska, USA.</title>
        <authorList>
            <person name="Schachtman D."/>
        </authorList>
    </citation>
    <scope>NUCLEOTIDE SEQUENCE [LARGE SCALE GENOMIC DNA]</scope>
    <source>
        <strain evidence="1 2">4256</strain>
    </source>
</reference>
<protein>
    <submittedName>
        <fullName evidence="1">Uncharacterized protein</fullName>
    </submittedName>
</protein>
<name>A0ABU1WVC8_SPHXE</name>
<dbReference type="EMBL" id="JAVDWV010000001">
    <property type="protein sequence ID" value="MDR7153281.1"/>
    <property type="molecule type" value="Genomic_DNA"/>
</dbReference>
<accession>A0ABU1WVC8</accession>
<proteinExistence type="predicted"/>
<comment type="caution">
    <text evidence="1">The sequence shown here is derived from an EMBL/GenBank/DDBJ whole genome shotgun (WGS) entry which is preliminary data.</text>
</comment>
<organism evidence="1 2">
    <name type="scientific">Sphingobium xenophagum</name>
    <dbReference type="NCBI Taxonomy" id="121428"/>
    <lineage>
        <taxon>Bacteria</taxon>
        <taxon>Pseudomonadati</taxon>
        <taxon>Pseudomonadota</taxon>
        <taxon>Alphaproteobacteria</taxon>
        <taxon>Sphingomonadales</taxon>
        <taxon>Sphingomonadaceae</taxon>
        <taxon>Sphingobium</taxon>
    </lineage>
</organism>
<dbReference type="Proteomes" id="UP001267638">
    <property type="component" value="Unassembled WGS sequence"/>
</dbReference>
<dbReference type="RefSeq" id="WP_310221016.1">
    <property type="nucleotide sequence ID" value="NZ_JAVDWV010000001.1"/>
</dbReference>
<sequence length="162" mass="17758">MAQIGGSMAARKALPDEDHVMRFAPQSRQIIGPDGERGGPSPAAFELREADKGGLSVTWVEYFGGFDRASRSAAAAAHRETLREKRLPASAIFAWAKVAEIKAAGKVYRKAIRVVHDPVPGNVGHAEIRHFTDDDLDLLEYMASDVFTNYDRVNAMDIPPRP</sequence>
<evidence type="ECO:0000313" key="2">
    <source>
        <dbReference type="Proteomes" id="UP001267638"/>
    </source>
</evidence>
<gene>
    <name evidence="1" type="ORF">J2W40_000075</name>
</gene>
<keyword evidence="2" id="KW-1185">Reference proteome</keyword>